<keyword evidence="19" id="KW-1185">Reference proteome</keyword>
<keyword evidence="6" id="KW-0433">Leucine-rich repeat</keyword>
<evidence type="ECO:0000256" key="13">
    <source>
        <dbReference type="ARBA" id="ARBA00023136"/>
    </source>
</evidence>
<dbReference type="InterPro" id="IPR058922">
    <property type="entry name" value="WHD_DRP"/>
</dbReference>
<keyword evidence="9" id="KW-0547">Nucleotide-binding</keyword>
<dbReference type="GO" id="GO:0005737">
    <property type="term" value="C:cytoplasm"/>
    <property type="evidence" value="ECO:0007669"/>
    <property type="project" value="UniProtKB-SubCell"/>
</dbReference>
<dbReference type="SMR" id="A0A1S4AYY1"/>
<evidence type="ECO:0000256" key="11">
    <source>
        <dbReference type="ARBA" id="ARBA00022840"/>
    </source>
</evidence>
<dbReference type="InterPro" id="IPR036388">
    <property type="entry name" value="WH-like_DNA-bd_sf"/>
</dbReference>
<dbReference type="Pfam" id="PF12061">
    <property type="entry name" value="NB-LRR"/>
    <property type="match status" value="1"/>
</dbReference>
<dbReference type="GO" id="GO:0005524">
    <property type="term" value="F:ATP binding"/>
    <property type="evidence" value="ECO:0007669"/>
    <property type="project" value="UniProtKB-KW"/>
</dbReference>
<protein>
    <submittedName>
        <fullName evidence="20 21">Late blight resistance protein R1-A isoform X1</fullName>
    </submittedName>
</protein>
<evidence type="ECO:0000313" key="21">
    <source>
        <dbReference type="RefSeq" id="XP_016481873.1"/>
    </source>
</evidence>
<dbReference type="Gene3D" id="1.10.8.430">
    <property type="entry name" value="Helical domain of apoptotic protease-activating factors"/>
    <property type="match status" value="1"/>
</dbReference>
<keyword evidence="11" id="KW-0067">ATP-binding</keyword>
<dbReference type="Gene3D" id="1.20.5.4130">
    <property type="match status" value="1"/>
</dbReference>
<feature type="domain" description="Disease resistance R13L4/SHOC-2-like LRR" evidence="18">
    <location>
        <begin position="913"/>
        <end position="1182"/>
    </location>
</feature>
<dbReference type="FunFam" id="1.10.10.10:FF:000322">
    <property type="entry name" value="Probable disease resistance protein At1g63360"/>
    <property type="match status" value="1"/>
</dbReference>
<dbReference type="RefSeq" id="XP_016481873.1">
    <property type="nucleotide sequence ID" value="XM_016626387.1"/>
</dbReference>
<dbReference type="GeneID" id="107802811"/>
<reference evidence="20 21" key="2">
    <citation type="submission" date="2025-04" db="UniProtKB">
        <authorList>
            <consortium name="RefSeq"/>
        </authorList>
    </citation>
    <scope>IDENTIFICATION</scope>
</reference>
<evidence type="ECO:0000259" key="18">
    <source>
        <dbReference type="Pfam" id="PF23598"/>
    </source>
</evidence>
<dbReference type="InterPro" id="IPR021929">
    <property type="entry name" value="R1A-like_N"/>
</dbReference>
<dbReference type="InterPro" id="IPR002182">
    <property type="entry name" value="NB-ARC"/>
</dbReference>
<dbReference type="Pfam" id="PF23559">
    <property type="entry name" value="WHD_DRP"/>
    <property type="match status" value="1"/>
</dbReference>
<dbReference type="InterPro" id="IPR042197">
    <property type="entry name" value="Apaf_helical"/>
</dbReference>
<comment type="similarity">
    <text evidence="4">Belongs to the disease resistance NB-LRR family.</text>
</comment>
<dbReference type="InterPro" id="IPR044974">
    <property type="entry name" value="Disease_R_plants"/>
</dbReference>
<dbReference type="Proteomes" id="UP000790787">
    <property type="component" value="Chromosome 24"/>
</dbReference>
<keyword evidence="12" id="KW-0175">Coiled coil</keyword>
<evidence type="ECO:0000259" key="14">
    <source>
        <dbReference type="Pfam" id="PF00931"/>
    </source>
</evidence>
<evidence type="ECO:0000256" key="6">
    <source>
        <dbReference type="ARBA" id="ARBA00022614"/>
    </source>
</evidence>
<dbReference type="KEGG" id="nta:107802811"/>
<organism evidence="20">
    <name type="scientific">Nicotiana tabacum</name>
    <name type="common">Common tobacco</name>
    <dbReference type="NCBI Taxonomy" id="4097"/>
    <lineage>
        <taxon>Eukaryota</taxon>
        <taxon>Viridiplantae</taxon>
        <taxon>Streptophyta</taxon>
        <taxon>Embryophyta</taxon>
        <taxon>Tracheophyta</taxon>
        <taxon>Spermatophyta</taxon>
        <taxon>Magnoliopsida</taxon>
        <taxon>eudicotyledons</taxon>
        <taxon>Gunneridae</taxon>
        <taxon>Pentapetalae</taxon>
        <taxon>asterids</taxon>
        <taxon>lamiids</taxon>
        <taxon>Solanales</taxon>
        <taxon>Solanaceae</taxon>
        <taxon>Nicotianoideae</taxon>
        <taxon>Nicotianeae</taxon>
        <taxon>Nicotiana</taxon>
    </lineage>
</organism>
<feature type="domain" description="NB-ARC" evidence="14">
    <location>
        <begin position="520"/>
        <end position="688"/>
    </location>
</feature>
<evidence type="ECO:0000313" key="20">
    <source>
        <dbReference type="RefSeq" id="XP_016481872.1"/>
    </source>
</evidence>
<dbReference type="InterPro" id="IPR041118">
    <property type="entry name" value="Rx_N"/>
</dbReference>
<dbReference type="PANTHER" id="PTHR23155:SF1152">
    <property type="entry name" value="AAA+ ATPASE DOMAIN-CONTAINING PROTEIN"/>
    <property type="match status" value="1"/>
</dbReference>
<keyword evidence="5" id="KW-0963">Cytoplasm</keyword>
<sequence>MFPLEVAKDQIEFLERELRFLDIFLNLQSSKAECDTLDVTQKAQTLLHDTRVDLSTLNLTSPNFYPSIYQMEGDIRLIKSEIRANYSFPKTSLPLSASKNGVAISEIVPEFMGTVVCILSDLLNIYDGRSVLFVPGPKEQIVEVLEELKSLRAFVCFVAKRCKEPQSCHHDFFTHIFVVAGHAAMLVWLSLPGTDNGTQDLASGEMNALLSDHLRMRIKPIEPSIRKIYVDVLQALKSTSQSGWRPDIQNENTTNSETAFLETVLHNLVELPAIGNTTVALKDETANLQEMLNLLRANLPYTPMQHLESHFEDLHIMIIDAGILVYSLYDVASAKVNQALLDFPGNIQHFNTVIYPIVQKVFQSNLPRIHGIGYVDFLLSNLNEFQGRYSKSLVSIKNQLQIIQKELESVQPFLKDVAKERHKHHEIQHLAQLVIGTAYEVEYIVDSFISKEVPEWCLERWLVDIIDEIKLNRSKIDVQLKKTPAVDIALHDPVDADAAHTSSESTSLKNEEIVGFDHIVPELRKKLTKGSQQLDVISIVGMGGQGKTTLANKLFNDDSVKSRFDIRAQCCVSQEYSCRSILLAILRDLSCDDPAASELSTEDLRDKLQKICKVKRYLILIDDIWEASVWEDLQPCFADVNNGSRIILTTRQVEVANSARISCEPFHLPMFKEDESWKLLKEKVFGNEGCSPDLEKVGLEIAKKCAGLPLSIVLVAGILAKEKNEQCWRQVAKNLGSHIQSDAKAMIEHSYKHLPHHLKPCFLYFGAFSEDRTINVSDLTCLWMAEGFIKIDKDKSLEDVASDYLENLIGRNLVKIAKRSSDGKVKACQIHDLLLDFCKETAEQEKLLLCIDRYQSANPSPGIYSHRQLAQGRLSIYADKNDLAKWSSSCSLVGSVLCRDDIIEYLSPTSRIFQKFKFLKVLDLKFIVVDSFPTELVYLRYFAVRTAKKSITSCISNLWNLGTLIVKGEGTYLSLPFTLWKMSKLRILHICDNAYFTINGAEESLENSSNLDNLETLSCPCFSCAEDAEFVLRKTPNIRNLRCSIKYPEVNFWVLQLEFLAQLKTLKVHFDVHSAIAGAYIFPSNLNKLTLSTIFWGTGSEIAMLPNLQVLKLVNVEFDKGEWTVNDNEFPKLKVLKVVNSDNFNEWNVSDDAFPCLEHLTLHKCKYLKEIPSWFAEIASLKFVRVTSCNEALVASVEEIRTMQVEDYQRSEFQIFVDK</sequence>
<dbReference type="InterPro" id="IPR032675">
    <property type="entry name" value="LRR_dom_sf"/>
</dbReference>
<dbReference type="OMA" id="RSEFQIF"/>
<evidence type="ECO:0000256" key="9">
    <source>
        <dbReference type="ARBA" id="ARBA00022741"/>
    </source>
</evidence>
<evidence type="ECO:0000256" key="12">
    <source>
        <dbReference type="ARBA" id="ARBA00023054"/>
    </source>
</evidence>
<dbReference type="GO" id="GO:0016020">
    <property type="term" value="C:membrane"/>
    <property type="evidence" value="ECO:0007669"/>
    <property type="project" value="UniProtKB-SubCell"/>
</dbReference>
<dbReference type="InterPro" id="IPR027417">
    <property type="entry name" value="P-loop_NTPase"/>
</dbReference>
<keyword evidence="13" id="KW-0472">Membrane</keyword>
<evidence type="ECO:0000256" key="8">
    <source>
        <dbReference type="ARBA" id="ARBA00022737"/>
    </source>
</evidence>
<evidence type="ECO:0000256" key="1">
    <source>
        <dbReference type="ARBA" id="ARBA00002074"/>
    </source>
</evidence>
<evidence type="ECO:0000256" key="2">
    <source>
        <dbReference type="ARBA" id="ARBA00004170"/>
    </source>
</evidence>
<dbReference type="SUPFAM" id="SSF52540">
    <property type="entry name" value="P-loop containing nucleoside triphosphate hydrolases"/>
    <property type="match status" value="1"/>
</dbReference>
<keyword evidence="10" id="KW-0611">Plant defense</keyword>
<dbReference type="SUPFAM" id="SSF52058">
    <property type="entry name" value="L domain-like"/>
    <property type="match status" value="1"/>
</dbReference>
<dbReference type="Gene3D" id="3.40.50.300">
    <property type="entry name" value="P-loop containing nucleotide triphosphate hydrolases"/>
    <property type="match status" value="1"/>
</dbReference>
<dbReference type="FunFam" id="3.40.50.300:FF:001091">
    <property type="entry name" value="Probable disease resistance protein At1g61300"/>
    <property type="match status" value="1"/>
</dbReference>
<evidence type="ECO:0000259" key="15">
    <source>
        <dbReference type="Pfam" id="PF12061"/>
    </source>
</evidence>
<dbReference type="STRING" id="4097.A0A1S4AYY1"/>
<evidence type="ECO:0000259" key="16">
    <source>
        <dbReference type="Pfam" id="PF18052"/>
    </source>
</evidence>
<feature type="domain" description="Disease resistance N-terminal" evidence="16">
    <location>
        <begin position="375"/>
        <end position="450"/>
    </location>
</feature>
<dbReference type="Gene3D" id="1.10.10.10">
    <property type="entry name" value="Winged helix-like DNA-binding domain superfamily/Winged helix DNA-binding domain"/>
    <property type="match status" value="1"/>
</dbReference>
<comment type="function">
    <text evidence="1">Confers resistance to late blight (Phytophthora infestans) races carrying the avirulence gene Avr1. Resistance proteins guard the plant against pathogens that contain an appropriate avirulence protein via an indirect interaction with this avirulence protein. That triggers a defense system including the hypersensitive response, which restricts the pathogen growth.</text>
</comment>
<dbReference type="AlphaFoldDB" id="A0A1S4AYY1"/>
<dbReference type="RefSeq" id="XP_016481872.1">
    <property type="nucleotide sequence ID" value="XM_016626386.1"/>
</dbReference>
<dbReference type="InterPro" id="IPR038005">
    <property type="entry name" value="RX-like_CC"/>
</dbReference>
<evidence type="ECO:0000259" key="17">
    <source>
        <dbReference type="Pfam" id="PF23559"/>
    </source>
</evidence>
<dbReference type="PRINTS" id="PR00364">
    <property type="entry name" value="DISEASERSIST"/>
</dbReference>
<dbReference type="Pfam" id="PF18052">
    <property type="entry name" value="Rx_N"/>
    <property type="match status" value="1"/>
</dbReference>
<evidence type="ECO:0000256" key="4">
    <source>
        <dbReference type="ARBA" id="ARBA00008894"/>
    </source>
</evidence>
<evidence type="ECO:0000256" key="5">
    <source>
        <dbReference type="ARBA" id="ARBA00022490"/>
    </source>
</evidence>
<dbReference type="PaxDb" id="4097-A0A1S4AYY1"/>
<dbReference type="Gene3D" id="3.80.10.10">
    <property type="entry name" value="Ribonuclease Inhibitor"/>
    <property type="match status" value="1"/>
</dbReference>
<dbReference type="GO" id="GO:0043531">
    <property type="term" value="F:ADP binding"/>
    <property type="evidence" value="ECO:0007669"/>
    <property type="project" value="InterPro"/>
</dbReference>
<keyword evidence="8" id="KW-0677">Repeat</keyword>
<accession>A0A1S4AYY1</accession>
<evidence type="ECO:0000256" key="7">
    <source>
        <dbReference type="ARBA" id="ARBA00022667"/>
    </source>
</evidence>
<keyword evidence="7" id="KW-0381">Hypersensitive response</keyword>
<dbReference type="OrthoDB" id="1214993at2759"/>
<name>A0A1S4AYY1_TOBAC</name>
<proteinExistence type="inferred from homology"/>
<reference key="1">
    <citation type="journal article" date="2014" name="Nat. Commun.">
        <title>The tobacco genome sequence and its comparison with those of tomato and potato.</title>
        <authorList>
            <person name="Sierro N."/>
            <person name="Battey J.N."/>
            <person name="Ouadi S."/>
            <person name="Bakaher N."/>
            <person name="Bovet L."/>
            <person name="Willig A."/>
            <person name="Goepfert S."/>
            <person name="Peitsch M.C."/>
            <person name="Ivanov N.V."/>
        </authorList>
    </citation>
    <scope>NUCLEOTIDE SEQUENCE [LARGE SCALE GENOMIC DNA]</scope>
    <source>
        <strain>cv. TN90</strain>
    </source>
</reference>
<feature type="domain" description="Late blight resistance protein R1A-like N-terminal" evidence="15">
    <location>
        <begin position="74"/>
        <end position="362"/>
    </location>
</feature>
<dbReference type="InterPro" id="IPR055414">
    <property type="entry name" value="LRR_R13L4/SHOC2-like"/>
</dbReference>
<dbReference type="GO" id="GO:0051607">
    <property type="term" value="P:defense response to virus"/>
    <property type="evidence" value="ECO:0007669"/>
    <property type="project" value="UniProtKB-ARBA"/>
</dbReference>
<gene>
    <name evidence="20 21" type="primary">LOC107802811</name>
</gene>
<dbReference type="Pfam" id="PF00931">
    <property type="entry name" value="NB-ARC"/>
    <property type="match status" value="1"/>
</dbReference>
<comment type="subcellular location">
    <subcellularLocation>
        <location evidence="3">Cytoplasm</location>
    </subcellularLocation>
    <subcellularLocation>
        <location evidence="2">Membrane</location>
        <topology evidence="2">Peripheral membrane protein</topology>
    </subcellularLocation>
</comment>
<dbReference type="GO" id="GO:0009626">
    <property type="term" value="P:plant-type hypersensitive response"/>
    <property type="evidence" value="ECO:0007669"/>
    <property type="project" value="UniProtKB-KW"/>
</dbReference>
<evidence type="ECO:0000313" key="19">
    <source>
        <dbReference type="Proteomes" id="UP000790787"/>
    </source>
</evidence>
<dbReference type="Pfam" id="PF23598">
    <property type="entry name" value="LRR_14"/>
    <property type="match status" value="1"/>
</dbReference>
<evidence type="ECO:0000256" key="3">
    <source>
        <dbReference type="ARBA" id="ARBA00004496"/>
    </source>
</evidence>
<evidence type="ECO:0000256" key="10">
    <source>
        <dbReference type="ARBA" id="ARBA00022821"/>
    </source>
</evidence>
<dbReference type="CDD" id="cd14798">
    <property type="entry name" value="RX-CC_like"/>
    <property type="match status" value="1"/>
</dbReference>
<feature type="domain" description="Disease resistance protein winged helix" evidence="17">
    <location>
        <begin position="768"/>
        <end position="837"/>
    </location>
</feature>
<dbReference type="PANTHER" id="PTHR23155">
    <property type="entry name" value="DISEASE RESISTANCE PROTEIN RP"/>
    <property type="match status" value="1"/>
</dbReference>